<dbReference type="PRINTS" id="PR01577">
    <property type="entry name" value="KCNABCHANNEL"/>
</dbReference>
<comment type="similarity">
    <text evidence="1">Belongs to the shaker potassium channel beta subunit family.</text>
</comment>
<evidence type="ECO:0000313" key="6">
    <source>
        <dbReference type="Proteomes" id="UP000267821"/>
    </source>
</evidence>
<evidence type="ECO:0000256" key="3">
    <source>
        <dbReference type="ARBA" id="ARBA00023002"/>
    </source>
</evidence>
<evidence type="ECO:0000256" key="1">
    <source>
        <dbReference type="ARBA" id="ARBA00006515"/>
    </source>
</evidence>
<dbReference type="Proteomes" id="UP000267821">
    <property type="component" value="Unassembled WGS sequence"/>
</dbReference>
<gene>
    <name evidence="5" type="ORF">L211DRAFT_839111</name>
</gene>
<dbReference type="Pfam" id="PF00248">
    <property type="entry name" value="Aldo_ket_red"/>
    <property type="match status" value="1"/>
</dbReference>
<evidence type="ECO:0000256" key="2">
    <source>
        <dbReference type="ARBA" id="ARBA00022857"/>
    </source>
</evidence>
<reference evidence="5 6" key="1">
    <citation type="journal article" date="2018" name="Nat. Ecol. Evol.">
        <title>Pezizomycetes genomes reveal the molecular basis of ectomycorrhizal truffle lifestyle.</title>
        <authorList>
            <person name="Murat C."/>
            <person name="Payen T."/>
            <person name="Noel B."/>
            <person name="Kuo A."/>
            <person name="Morin E."/>
            <person name="Chen J."/>
            <person name="Kohler A."/>
            <person name="Krizsan K."/>
            <person name="Balestrini R."/>
            <person name="Da Silva C."/>
            <person name="Montanini B."/>
            <person name="Hainaut M."/>
            <person name="Levati E."/>
            <person name="Barry K.W."/>
            <person name="Belfiori B."/>
            <person name="Cichocki N."/>
            <person name="Clum A."/>
            <person name="Dockter R.B."/>
            <person name="Fauchery L."/>
            <person name="Guy J."/>
            <person name="Iotti M."/>
            <person name="Le Tacon F."/>
            <person name="Lindquist E.A."/>
            <person name="Lipzen A."/>
            <person name="Malagnac F."/>
            <person name="Mello A."/>
            <person name="Molinier V."/>
            <person name="Miyauchi S."/>
            <person name="Poulain J."/>
            <person name="Riccioni C."/>
            <person name="Rubini A."/>
            <person name="Sitrit Y."/>
            <person name="Splivallo R."/>
            <person name="Traeger S."/>
            <person name="Wang M."/>
            <person name="Zifcakova L."/>
            <person name="Wipf D."/>
            <person name="Zambonelli A."/>
            <person name="Paolocci F."/>
            <person name="Nowrousian M."/>
            <person name="Ottonello S."/>
            <person name="Baldrian P."/>
            <person name="Spatafora J.W."/>
            <person name="Henrissat B."/>
            <person name="Nagy L.G."/>
            <person name="Aury J.M."/>
            <person name="Wincker P."/>
            <person name="Grigoriev I.V."/>
            <person name="Bonfante P."/>
            <person name="Martin F.M."/>
        </authorList>
    </citation>
    <scope>NUCLEOTIDE SEQUENCE [LARGE SCALE GENOMIC DNA]</scope>
    <source>
        <strain evidence="5 6">ATCC MYA-4762</strain>
    </source>
</reference>
<dbReference type="PANTHER" id="PTHR43150">
    <property type="entry name" value="HYPERKINETIC, ISOFORM M"/>
    <property type="match status" value="1"/>
</dbReference>
<keyword evidence="2" id="KW-0521">NADP</keyword>
<keyword evidence="6" id="KW-1185">Reference proteome</keyword>
<dbReference type="AlphaFoldDB" id="A0A3N4LRA0"/>
<dbReference type="STRING" id="1051890.A0A3N4LRA0"/>
<feature type="domain" description="NADP-dependent oxidoreductase" evidence="4">
    <location>
        <begin position="1"/>
        <end position="296"/>
    </location>
</feature>
<keyword evidence="3" id="KW-0560">Oxidoreductase</keyword>
<proteinExistence type="inferred from homology"/>
<organism evidence="5 6">
    <name type="scientific">Terfezia boudieri ATCC MYA-4762</name>
    <dbReference type="NCBI Taxonomy" id="1051890"/>
    <lineage>
        <taxon>Eukaryota</taxon>
        <taxon>Fungi</taxon>
        <taxon>Dikarya</taxon>
        <taxon>Ascomycota</taxon>
        <taxon>Pezizomycotina</taxon>
        <taxon>Pezizomycetes</taxon>
        <taxon>Pezizales</taxon>
        <taxon>Pezizaceae</taxon>
        <taxon>Terfezia</taxon>
    </lineage>
</organism>
<dbReference type="SUPFAM" id="SSF51430">
    <property type="entry name" value="NAD(P)-linked oxidoreductase"/>
    <property type="match status" value="1"/>
</dbReference>
<dbReference type="InParanoid" id="A0A3N4LRA0"/>
<dbReference type="InterPro" id="IPR023210">
    <property type="entry name" value="NADP_OxRdtase_dom"/>
</dbReference>
<evidence type="ECO:0000313" key="5">
    <source>
        <dbReference type="EMBL" id="RPB23141.1"/>
    </source>
</evidence>
<sequence>MKAAYDAGVNFFDCAESYAGGKSEIVMGQAIKRFGWNRCDVVISTKIYWGADANSAPGRGQNSVGLSRKHIVEGMNASLKRMDLEYVDLIYAHRPDKLTPMEEVVRAFNHLIDTGKAFYWGTSEWGAEEISDAWRVADKLGLIGPLMEQPQYNIIWRERVEKEYAPLYPKYGTGLTTYSALKGGFLTGKYDNEVIPENTRLHSASKHSYISTVVEKFEKKDPEIIRNIVVSRAIKPIADKLGVTQGQLALAWVIKNPNISSVLTGASRVEQVHDNMQALKVVPLLTQEVMDEIDAAAGNKPVMDPKRFG</sequence>
<dbReference type="GO" id="GO:0016491">
    <property type="term" value="F:oxidoreductase activity"/>
    <property type="evidence" value="ECO:0007669"/>
    <property type="project" value="UniProtKB-KW"/>
</dbReference>
<accession>A0A3N4LRA0</accession>
<dbReference type="Gene3D" id="3.20.20.100">
    <property type="entry name" value="NADP-dependent oxidoreductase domain"/>
    <property type="match status" value="1"/>
</dbReference>
<dbReference type="InterPro" id="IPR005399">
    <property type="entry name" value="K_chnl_volt-dep_bsu_KCNAB-rel"/>
</dbReference>
<protein>
    <submittedName>
        <fullName evidence="5">Aldo/keto reductase</fullName>
    </submittedName>
</protein>
<dbReference type="OrthoDB" id="1720422at2759"/>
<evidence type="ECO:0000259" key="4">
    <source>
        <dbReference type="Pfam" id="PF00248"/>
    </source>
</evidence>
<name>A0A3N4LRA0_9PEZI</name>
<dbReference type="InterPro" id="IPR036812">
    <property type="entry name" value="NAD(P)_OxRdtase_dom_sf"/>
</dbReference>
<dbReference type="PANTHER" id="PTHR43150:SF6">
    <property type="entry name" value="VIC POTASSIUM ION CHANNEL, BETA SUBUNIT (EUROFUNG)"/>
    <property type="match status" value="1"/>
</dbReference>
<dbReference type="EMBL" id="ML121548">
    <property type="protein sequence ID" value="RPB23141.1"/>
    <property type="molecule type" value="Genomic_DNA"/>
</dbReference>